<dbReference type="OrthoDB" id="21095at2759"/>
<dbReference type="PROSITE" id="PS50138">
    <property type="entry name" value="BRCA2_REPEAT"/>
    <property type="match status" value="14"/>
</dbReference>
<dbReference type="SUPFAM" id="SSF81872">
    <property type="entry name" value="BRCA2 helical domain"/>
    <property type="match status" value="1"/>
</dbReference>
<feature type="region of interest" description="Disordered" evidence="6">
    <location>
        <begin position="1"/>
        <end position="33"/>
    </location>
</feature>
<dbReference type="Pfam" id="PF09169">
    <property type="entry name" value="BRCA-2_helical"/>
    <property type="match status" value="1"/>
</dbReference>
<evidence type="ECO:0000256" key="3">
    <source>
        <dbReference type="ARBA" id="ARBA00023125"/>
    </source>
</evidence>
<dbReference type="Pfam" id="PF21318">
    <property type="entry name" value="BRCA2DBD_OB2"/>
    <property type="match status" value="1"/>
</dbReference>
<feature type="compositionally biased region" description="Basic and acidic residues" evidence="6">
    <location>
        <begin position="1178"/>
        <end position="1187"/>
    </location>
</feature>
<evidence type="ECO:0000313" key="8">
    <source>
        <dbReference type="EnsemblMetazoa" id="CLYHEMP024445.1"/>
    </source>
</evidence>
<keyword evidence="9" id="KW-1185">Reference proteome</keyword>
<dbReference type="Proteomes" id="UP000594262">
    <property type="component" value="Unplaced"/>
</dbReference>
<dbReference type="InterPro" id="IPR015205">
    <property type="entry name" value="Tower_dom"/>
</dbReference>
<dbReference type="CDD" id="cd04493">
    <property type="entry name" value="BRCA2DBD_OB1"/>
    <property type="match status" value="1"/>
</dbReference>
<dbReference type="PANTHER" id="PTHR11289:SF0">
    <property type="entry name" value="BREAST CANCER TYPE 2 SUSCEPTIBILITY PROTEIN"/>
    <property type="match status" value="1"/>
</dbReference>
<dbReference type="Pfam" id="PF00634">
    <property type="entry name" value="BRCA2"/>
    <property type="match status" value="3"/>
</dbReference>
<feature type="compositionally biased region" description="Polar residues" evidence="6">
    <location>
        <begin position="1188"/>
        <end position="1198"/>
    </location>
</feature>
<dbReference type="GeneID" id="136806240"/>
<protein>
    <recommendedName>
        <fullName evidence="7">Tower domain-containing protein</fullName>
    </recommendedName>
</protein>
<dbReference type="Pfam" id="PF09103">
    <property type="entry name" value="BRCA-2_OB1"/>
    <property type="match status" value="1"/>
</dbReference>
<evidence type="ECO:0000256" key="4">
    <source>
        <dbReference type="ARBA" id="ARBA00023172"/>
    </source>
</evidence>
<evidence type="ECO:0000259" key="7">
    <source>
        <dbReference type="SMART" id="SM01341"/>
    </source>
</evidence>
<dbReference type="GO" id="GO:0005634">
    <property type="term" value="C:nucleus"/>
    <property type="evidence" value="ECO:0007669"/>
    <property type="project" value="TreeGrafter"/>
</dbReference>
<dbReference type="GO" id="GO:0003677">
    <property type="term" value="F:DNA binding"/>
    <property type="evidence" value="ECO:0007669"/>
    <property type="project" value="UniProtKB-KW"/>
</dbReference>
<keyword evidence="2" id="KW-0227">DNA damage</keyword>
<dbReference type="InterPro" id="IPR012340">
    <property type="entry name" value="NA-bd_OB-fold"/>
</dbReference>
<sequence>MMVDEDDQSLSPVLFTPSSYKKETSDKSLPKKDDSWSLASLMKENENCYDWTPFLKRGTSFSQVTPQDFIRRRSLSSKKSTIGKSLDALLDPDVSIHWDNEMATPPIAKSYTHGTLEEQELKDKVMMDLTDNTKKNVARILFEDPANKELEPSMCLLLDDSCKDSDRNDGPQSPTLFNASEIPSCGNSYEMSPPITAQKPKRIQKNPMLEHSLGVSLFDSPPRTNNKRKSSSTSTLDETGCDLFGSPPVVSFIKYPLQTISKFPKSPLKNHDEENNEDDVFLSPSIASINIDPKKKMIPKMTQSTPIVSKSTKTRVNVPPESMLKLSIDIKTDCLPKKSVELSPSMIDWNNSSLRLSKTNLHNFTEEGEENDLDLSPSVIQPSKSTNTTTVSKHQEGGKSTNDIHTTLEKSSFNLSNLPLHFEVEVDKSKSFFYPKASTTKSKCLDSISVINNDPLPREKTVTKRNARQYCQNASKVKKDQSSFIDMDELSQLPFHLIESQPLNIKEERKMISSKVSLLNELKNNNDDSNEKIDTEVNTNVAKDENRPAPFTGFQTAKGKSVIISESALEEVKRKFEDVEKTEHPKININTNIKTPFVGFQTAEGKHVHISESALKAAKHKFESEDLNNNISTPFTGFKTAKGSVVKISESALKAAKQKFDSDEDNNKNNIPAKTPFTGFQTANGNAVKICESSLKAAKAKFEPDIKIDSEQFTGFQTANGQNVPISNDALKAAKQKFDLIETSNPNSGFQTAKGNVVKISEHALNSAKRKFSQNDISNPDCPVSTHGFTGFQTAQGKTVKISESALKAAKQKFESEDSKISTNLSSTTPFMGFQTAKGTTVKISETALKAAKQKFESDEVDHKINISTTTPFAGFQTAKGSTVKISESALKAAKQKFDSDEDTNSTSPSTITPFTGFQTAKGSAVKISESALKAAKQKFNSEEVNHANNFSIATPFTGFQTAKGSAVKISESALKAAKQKFNSDDSEEVNHTSNISTATPFAGFQTAKGSRVKITESALKAAKQKFNSEEVNHANNISTATPFAGFQTAKGSAVKISESALKAAKQKFDSDEVSNSTSHPSTITPFTGFQTAEGKTVSISEESIKAAQSKFDADETSSLSKFTTPGFSLNAHSKYLNMEAPKAKRKIHYTTPDQYQFDRAVTMTRPLSPAVARYSTKQKDKSRSEQKPSNAQNLNNSFMTPFKSLKRSCSAKESQPKVENKKRKKNLFSYKPLFVNTIAEVKEEGMQFDDDPKDEHIRKSRFNVDGIYQSKKKTKSSFPEFVNYCSPSVYSRKELQEYGLQDSVINLSGDSALDFTFDAKKYFSLQVAISGKLALCCGFQIVINEKVEIGLNEIKSAFMKSNDIDKSLVPERWIENHFKWIVWKLAAYERRFPGQFANKCLTPFIVMEQLRYRYDKELEKAERSCLKKIYERDDISTRRMILFVSDILHAVSNNDQKCKTVIKLSDGWYEIKAGLDQPLSAFLDHKKIAIGTKLCVYGAELIGSTQACPPLQAPEDLMLMLSANSTRRASWDTKLGFQPIKQAFAVPLTSLYSDGGSVGCVNITILRKYPTQWMQKEGGRCIFRNLQQEEEAKKKYEEQKQKKMETLYASIQKEFEETTNKGTKRKRRSLSMKEIGELKDGRDIYNAIQNSIDPSTVECYLSDSQKEAVFKHKQKKQTLEQDKLRRTFQNQWQNIVEEEFPDRSVVHLQRYRICECPTLNSKSRPFKDAILTVWKPTEDINENFKEGVNLKLFNLNTSASRYKQTSCNFQLSTTNTTKYRLIEDDLCAENIDYIPRQATPIDELYTKSHVPCNEIDVVAYVLSVERQKSTEEVMYLYDGGERFLAVKVWNNPQNVKNKLEGCVIAATNLSWQKFATPSRNRIIHVQFTDFSNFSKNPKAEHLRKAMNKYQSSLTQRAIQVARSNLQQQLQTNSSIKKLPPISSIETTNNNTITVKKTISSDSKREQSFCDDLPSEKLLSRQKLQMKKRLSLDRYHNPPGLSPLQTRENGVLKSQFKPPSTLS</sequence>
<evidence type="ECO:0000256" key="6">
    <source>
        <dbReference type="SAM" id="MobiDB-lite"/>
    </source>
</evidence>
<accession>A0A7M6DRA0</accession>
<keyword evidence="3" id="KW-0238">DNA-binding</keyword>
<keyword evidence="5" id="KW-0234">DNA repair</keyword>
<dbReference type="SUPFAM" id="SSF50249">
    <property type="entry name" value="Nucleic acid-binding proteins"/>
    <property type="match status" value="3"/>
</dbReference>
<dbReference type="SMART" id="SM01341">
    <property type="entry name" value="Tower"/>
    <property type="match status" value="1"/>
</dbReference>
<organism evidence="8 9">
    <name type="scientific">Clytia hemisphaerica</name>
    <dbReference type="NCBI Taxonomy" id="252671"/>
    <lineage>
        <taxon>Eukaryota</taxon>
        <taxon>Metazoa</taxon>
        <taxon>Cnidaria</taxon>
        <taxon>Hydrozoa</taxon>
        <taxon>Hydroidolina</taxon>
        <taxon>Leptothecata</taxon>
        <taxon>Obeliida</taxon>
        <taxon>Clytiidae</taxon>
        <taxon>Clytia</taxon>
    </lineage>
</organism>
<evidence type="ECO:0000313" key="9">
    <source>
        <dbReference type="Proteomes" id="UP000594262"/>
    </source>
</evidence>
<feature type="region of interest" description="Disordered" evidence="6">
    <location>
        <begin position="1170"/>
        <end position="1198"/>
    </location>
</feature>
<dbReference type="Gene3D" id="2.40.50.140">
    <property type="entry name" value="Nucleic acid-binding proteins"/>
    <property type="match status" value="4"/>
</dbReference>
<dbReference type="Pfam" id="PF09104">
    <property type="entry name" value="BRCA-2_OB3"/>
    <property type="match status" value="1"/>
</dbReference>
<dbReference type="InterPro" id="IPR002093">
    <property type="entry name" value="BRCA2_repeat"/>
</dbReference>
<feature type="region of interest" description="Disordered" evidence="6">
    <location>
        <begin position="367"/>
        <end position="404"/>
    </location>
</feature>
<evidence type="ECO:0000256" key="1">
    <source>
        <dbReference type="ARBA" id="ARBA00022737"/>
    </source>
</evidence>
<feature type="compositionally biased region" description="Polar residues" evidence="6">
    <location>
        <begin position="378"/>
        <end position="404"/>
    </location>
</feature>
<dbReference type="InterPro" id="IPR015525">
    <property type="entry name" value="BRCA2"/>
</dbReference>
<dbReference type="InterPro" id="IPR015252">
    <property type="entry name" value="BRCA2_hlx"/>
</dbReference>
<feature type="compositionally biased region" description="Basic and acidic residues" evidence="6">
    <location>
        <begin position="20"/>
        <end position="33"/>
    </location>
</feature>
<name>A0A7M6DRA0_9CNID</name>
<dbReference type="GO" id="GO:0006355">
    <property type="term" value="P:regulation of DNA-templated transcription"/>
    <property type="evidence" value="ECO:0007669"/>
    <property type="project" value="TreeGrafter"/>
</dbReference>
<evidence type="ECO:0000256" key="5">
    <source>
        <dbReference type="ARBA" id="ARBA00023204"/>
    </source>
</evidence>
<dbReference type="InterPro" id="IPR036315">
    <property type="entry name" value="BRCA2_hlx_sf"/>
</dbReference>
<dbReference type="SUPFAM" id="SSF81878">
    <property type="entry name" value="BRCA2 tower domain"/>
    <property type="match status" value="1"/>
</dbReference>
<dbReference type="InterPro" id="IPR015187">
    <property type="entry name" value="BRCA2_OB_1"/>
</dbReference>
<dbReference type="Pfam" id="PF09121">
    <property type="entry name" value="Tower"/>
    <property type="match status" value="1"/>
</dbReference>
<dbReference type="EnsemblMetazoa" id="CLYHEMT024445.1">
    <property type="protein sequence ID" value="CLYHEMP024445.1"/>
    <property type="gene ID" value="CLYHEMG024445"/>
</dbReference>
<feature type="region of interest" description="Disordered" evidence="6">
    <location>
        <begin position="1989"/>
        <end position="2023"/>
    </location>
</feature>
<evidence type="ECO:0000256" key="2">
    <source>
        <dbReference type="ARBA" id="ARBA00022763"/>
    </source>
</evidence>
<dbReference type="InterPro" id="IPR015188">
    <property type="entry name" value="BRCA2_OB_3"/>
</dbReference>
<dbReference type="PANTHER" id="PTHR11289">
    <property type="entry name" value="BREAST CANCER TYPE 2 SUSCEPTIBILITY PROTEIN BRCA2"/>
    <property type="match status" value="1"/>
</dbReference>
<dbReference type="GO" id="GO:0000724">
    <property type="term" value="P:double-strand break repair via homologous recombination"/>
    <property type="evidence" value="ECO:0007669"/>
    <property type="project" value="InterPro"/>
</dbReference>
<feature type="domain" description="Tower" evidence="7">
    <location>
        <begin position="1576"/>
        <end position="1615"/>
    </location>
</feature>
<reference evidence="8" key="1">
    <citation type="submission" date="2021-01" db="UniProtKB">
        <authorList>
            <consortium name="EnsemblMetazoa"/>
        </authorList>
    </citation>
    <scope>IDENTIFICATION</scope>
</reference>
<keyword evidence="4" id="KW-0233">DNA recombination</keyword>
<dbReference type="RefSeq" id="XP_066918899.1">
    <property type="nucleotide sequence ID" value="XM_067062798.1"/>
</dbReference>
<feature type="region of interest" description="Disordered" evidence="6">
    <location>
        <begin position="165"/>
        <end position="195"/>
    </location>
</feature>
<feature type="region of interest" description="Disordered" evidence="6">
    <location>
        <begin position="214"/>
        <end position="240"/>
    </location>
</feature>
<proteinExistence type="predicted"/>
<keyword evidence="1" id="KW-0677">Repeat</keyword>